<comment type="similarity">
    <text evidence="1">Belongs to the 'GDXG' lipolytic enzyme family.</text>
</comment>
<feature type="compositionally biased region" description="Polar residues" evidence="4">
    <location>
        <begin position="686"/>
        <end position="698"/>
    </location>
</feature>
<dbReference type="AlphaFoldDB" id="A0A8H3C0I6"/>
<dbReference type="InterPro" id="IPR033140">
    <property type="entry name" value="Lipase_GDXG_put_SER_AS"/>
</dbReference>
<reference evidence="6" key="1">
    <citation type="submission" date="2021-01" db="EMBL/GenBank/DDBJ databases">
        <authorList>
            <person name="Kaushik A."/>
        </authorList>
    </citation>
    <scope>NUCLEOTIDE SEQUENCE</scope>
    <source>
        <strain evidence="6">AG6-10EEA</strain>
    </source>
</reference>
<dbReference type="InterPro" id="IPR002168">
    <property type="entry name" value="Lipase_GDXG_HIS_AS"/>
</dbReference>
<feature type="region of interest" description="Disordered" evidence="4">
    <location>
        <begin position="631"/>
        <end position="710"/>
    </location>
</feature>
<feature type="compositionally biased region" description="Basic residues" evidence="4">
    <location>
        <begin position="188"/>
        <end position="208"/>
    </location>
</feature>
<feature type="compositionally biased region" description="Basic and acidic residues" evidence="4">
    <location>
        <begin position="451"/>
        <end position="461"/>
    </location>
</feature>
<organism evidence="6 7">
    <name type="scientific">Rhizoctonia solani</name>
    <dbReference type="NCBI Taxonomy" id="456999"/>
    <lineage>
        <taxon>Eukaryota</taxon>
        <taxon>Fungi</taxon>
        <taxon>Dikarya</taxon>
        <taxon>Basidiomycota</taxon>
        <taxon>Agaricomycotina</taxon>
        <taxon>Agaricomycetes</taxon>
        <taxon>Cantharellales</taxon>
        <taxon>Ceratobasidiaceae</taxon>
        <taxon>Rhizoctonia</taxon>
    </lineage>
</organism>
<dbReference type="SUPFAM" id="SSF53474">
    <property type="entry name" value="alpha/beta-Hydrolases"/>
    <property type="match status" value="1"/>
</dbReference>
<dbReference type="InterPro" id="IPR013094">
    <property type="entry name" value="AB_hydrolase_3"/>
</dbReference>
<feature type="active site" evidence="3">
    <location>
        <position position="312"/>
    </location>
</feature>
<feature type="region of interest" description="Disordered" evidence="4">
    <location>
        <begin position="805"/>
        <end position="826"/>
    </location>
</feature>
<evidence type="ECO:0000313" key="7">
    <source>
        <dbReference type="Proteomes" id="UP000663853"/>
    </source>
</evidence>
<feature type="domain" description="Alpha/beta hydrolase fold-3" evidence="5">
    <location>
        <begin position="231"/>
        <end position="356"/>
    </location>
</feature>
<evidence type="ECO:0000256" key="4">
    <source>
        <dbReference type="SAM" id="MobiDB-lite"/>
    </source>
</evidence>
<keyword evidence="2" id="KW-0378">Hydrolase</keyword>
<name>A0A8H3C0I6_9AGAM</name>
<feature type="region of interest" description="Disordered" evidence="4">
    <location>
        <begin position="185"/>
        <end position="218"/>
    </location>
</feature>
<proteinExistence type="inferred from homology"/>
<feature type="region of interest" description="Disordered" evidence="4">
    <location>
        <begin position="890"/>
        <end position="934"/>
    </location>
</feature>
<feature type="compositionally biased region" description="Polar residues" evidence="4">
    <location>
        <begin position="631"/>
        <end position="653"/>
    </location>
</feature>
<protein>
    <recommendedName>
        <fullName evidence="5">Alpha/beta hydrolase fold-3 domain-containing protein</fullName>
    </recommendedName>
</protein>
<dbReference type="PANTHER" id="PTHR48081">
    <property type="entry name" value="AB HYDROLASE SUPERFAMILY PROTEIN C4A8.06C"/>
    <property type="match status" value="1"/>
</dbReference>
<comment type="caution">
    <text evidence="6">The sequence shown here is derived from an EMBL/GenBank/DDBJ whole genome shotgun (WGS) entry which is preliminary data.</text>
</comment>
<dbReference type="Pfam" id="PF07859">
    <property type="entry name" value="Abhydrolase_3"/>
    <property type="match status" value="1"/>
</dbReference>
<gene>
    <name evidence="6" type="ORF">RDB_LOCUS73340</name>
</gene>
<evidence type="ECO:0000256" key="3">
    <source>
        <dbReference type="PROSITE-ProRule" id="PRU10038"/>
    </source>
</evidence>
<dbReference type="PROSITE" id="PS01174">
    <property type="entry name" value="LIPASE_GDXG_SER"/>
    <property type="match status" value="1"/>
</dbReference>
<evidence type="ECO:0000256" key="1">
    <source>
        <dbReference type="ARBA" id="ARBA00010515"/>
    </source>
</evidence>
<feature type="compositionally biased region" description="Polar residues" evidence="4">
    <location>
        <begin position="924"/>
        <end position="934"/>
    </location>
</feature>
<dbReference type="EMBL" id="CAJMXA010001809">
    <property type="protein sequence ID" value="CAE6470291.1"/>
    <property type="molecule type" value="Genomic_DNA"/>
</dbReference>
<accession>A0A8H3C0I6</accession>
<dbReference type="Proteomes" id="UP000663853">
    <property type="component" value="Unassembled WGS sequence"/>
</dbReference>
<dbReference type="GO" id="GO:0016787">
    <property type="term" value="F:hydrolase activity"/>
    <property type="evidence" value="ECO:0007669"/>
    <property type="project" value="UniProtKB-KW"/>
</dbReference>
<dbReference type="PANTHER" id="PTHR48081:SF5">
    <property type="entry name" value="ALPHA_BETA HYDROLASE FOLD-3 DOMAIN-CONTAINING PROTEIN"/>
    <property type="match status" value="1"/>
</dbReference>
<feature type="region of interest" description="Disordered" evidence="4">
    <location>
        <begin position="371"/>
        <end position="495"/>
    </location>
</feature>
<dbReference type="InterPro" id="IPR029058">
    <property type="entry name" value="AB_hydrolase_fold"/>
</dbReference>
<dbReference type="Gene3D" id="3.40.50.1820">
    <property type="entry name" value="alpha/beta hydrolase"/>
    <property type="match status" value="2"/>
</dbReference>
<evidence type="ECO:0000256" key="2">
    <source>
        <dbReference type="ARBA" id="ARBA00022801"/>
    </source>
</evidence>
<feature type="region of interest" description="Disordered" evidence="4">
    <location>
        <begin position="971"/>
        <end position="993"/>
    </location>
</feature>
<dbReference type="PROSITE" id="PS01173">
    <property type="entry name" value="LIPASE_GDXG_HIS"/>
    <property type="match status" value="1"/>
</dbReference>
<evidence type="ECO:0000313" key="6">
    <source>
        <dbReference type="EMBL" id="CAE6470291.1"/>
    </source>
</evidence>
<sequence>MSSPRDCSSARDCSSHPYQPSPIFSMPLTTAGAAVHLTPTVLATFLKHYQAKVHKLKNGGEEELTDDLLFDQAFHVVKAFVELGTHNTVDDLQAFTNTHVPAPFWTTVIPTRVPLSSCNEAADLLITLLRRTSTPSGSNYTEEEAEAEFKRVVGGERWWQVRGLDGVEAEWVAMKSDWEQISKAERRKEKKKQRHREHAARRNAKHGKHPAEDPLASEEYTEDIDNLTRVMLYIHGGAYFWGSINTHRYQITRFARKFNGRAFAVNYRKAPQYPWPCPLQDCLAAYLYLIRPPPDALHSAINPKHIVLAGDSAGGALALTLLTVIRDMELPMPSGAVLISPWVDLTHSFDSVMTNGDTDIIPPHGFIHKPSALWPVPARPPSEGGRAPPSPEGDQNERETGTMPIPTDTGETSASRLRQMDESSEWVQRRKQQPIDPSSTDDHNNVPIRSMSEDTIREQASSDRGAFGGTTTPPDERRPQPTDPQLVKVPVRPGQPPLELRSQIQVYATNEQLTHPLVSPLLHGSLGGLCPLYIVTGDGEVLRDEVIYMAHRASDPTAFPLREELLARGQQRQVAERWTEGTPVHLQVLDGMCHVPTVFTFTVQAKVVYRQVAKFMKHLTTSISAKHSNIHQAFPSSTGDDETTAGSTTSLLHSQKPDGEQHQKQLSGSTVLGDQDTDVEDDKPITSETIESPTQDSPVLSAVGDLKSSTHPPQLLRAERMDIHGVVRPLSPDALHIPKDGVGVVKSAPVQRWLTGQTAWDSKYKRIARGVEKERAGWEKKAMEVMKKAGLTEVEIKAVWKEKTTRGRSEGAGNARSSINSPEPVASGAHVTLQVIPEAGSDESDSTHEERMRTGRRWGPLDLAGEMPPPSAIAGRLDTPDAVDLLKTSLSQMPRTESRRQTQHKAKHAVDRVLRGSTEPVRPQRQSAAEQQVPANPLHGVRMWGGLMGYFVDKTSSGKQITKNAISNIANTTIAEDTEEDPTSRNGRLPLSP</sequence>
<evidence type="ECO:0000259" key="5">
    <source>
        <dbReference type="Pfam" id="PF07859"/>
    </source>
</evidence>
<dbReference type="InterPro" id="IPR050300">
    <property type="entry name" value="GDXG_lipolytic_enzyme"/>
</dbReference>